<dbReference type="Pfam" id="PF00173">
    <property type="entry name" value="Cyt-b5"/>
    <property type="match status" value="1"/>
</dbReference>
<dbReference type="SUPFAM" id="SSF55856">
    <property type="entry name" value="Cytochrome b5-like heme/steroid binding domain"/>
    <property type="match status" value="1"/>
</dbReference>
<evidence type="ECO:0000313" key="13">
    <source>
        <dbReference type="Proteomes" id="UP000041254"/>
    </source>
</evidence>
<name>A0A0G4GP07_VITBC</name>
<dbReference type="SMART" id="SM01117">
    <property type="entry name" value="Cyt-b5"/>
    <property type="match status" value="1"/>
</dbReference>
<evidence type="ECO:0000313" key="12">
    <source>
        <dbReference type="EMBL" id="CEM31905.1"/>
    </source>
</evidence>
<proteinExistence type="predicted"/>
<dbReference type="InterPro" id="IPR001199">
    <property type="entry name" value="Cyt_B5-like_heme/steroid-bd"/>
</dbReference>
<organism evidence="12 13">
    <name type="scientific">Vitrella brassicaformis (strain CCMP3155)</name>
    <dbReference type="NCBI Taxonomy" id="1169540"/>
    <lineage>
        <taxon>Eukaryota</taxon>
        <taxon>Sar</taxon>
        <taxon>Alveolata</taxon>
        <taxon>Colpodellida</taxon>
        <taxon>Vitrellaceae</taxon>
        <taxon>Vitrella</taxon>
    </lineage>
</organism>
<keyword evidence="13" id="KW-1185">Reference proteome</keyword>
<feature type="region of interest" description="Disordered" evidence="10">
    <location>
        <begin position="1"/>
        <end position="21"/>
    </location>
</feature>
<dbReference type="InParanoid" id="A0A0G4GP07"/>
<dbReference type="OMA" id="DLTHFFH"/>
<keyword evidence="6" id="KW-0206">Cytoskeleton</keyword>
<evidence type="ECO:0000256" key="2">
    <source>
        <dbReference type="ARBA" id="ARBA00022490"/>
    </source>
</evidence>
<dbReference type="PhylomeDB" id="A0A0G4GP07"/>
<reference evidence="12 13" key="1">
    <citation type="submission" date="2014-11" db="EMBL/GenBank/DDBJ databases">
        <authorList>
            <person name="Zhu J."/>
            <person name="Qi W."/>
            <person name="Song R."/>
        </authorList>
    </citation>
    <scope>NUCLEOTIDE SEQUENCE [LARGE SCALE GENOMIC DNA]</scope>
</reference>
<keyword evidence="7" id="KW-0966">Cell projection</keyword>
<evidence type="ECO:0000256" key="5">
    <source>
        <dbReference type="ARBA" id="ARBA00023004"/>
    </source>
</evidence>
<dbReference type="InterPro" id="IPR036400">
    <property type="entry name" value="Cyt_B5-like_heme/steroid_sf"/>
</dbReference>
<accession>A0A0G4GP07</accession>
<dbReference type="PANTHER" id="PTHR21281:SF0">
    <property type="entry name" value="CYTOCHROME B5 DOMAIN-CONTAINING PROTEIN 1"/>
    <property type="match status" value="1"/>
</dbReference>
<evidence type="ECO:0000256" key="4">
    <source>
        <dbReference type="ARBA" id="ARBA00022723"/>
    </source>
</evidence>
<dbReference type="VEuPathDB" id="CryptoDB:Vbra_2326"/>
<evidence type="ECO:0000259" key="11">
    <source>
        <dbReference type="PROSITE" id="PS50255"/>
    </source>
</evidence>
<keyword evidence="4" id="KW-0479">Metal-binding</keyword>
<comment type="function">
    <text evidence="9">Radial spoke stalk protein that binds heme under oxidizing conditions. Required for the coordinated beating of multiple cilia maybe by functioning in a redox signaling pathway.</text>
</comment>
<dbReference type="PROSITE" id="PS50255">
    <property type="entry name" value="CYTOCHROME_B5_2"/>
    <property type="match status" value="1"/>
</dbReference>
<dbReference type="STRING" id="1169540.A0A0G4GP07"/>
<keyword evidence="3" id="KW-0349">Heme</keyword>
<feature type="domain" description="Cytochrome b5 heme-binding" evidence="11">
    <location>
        <begin position="25"/>
        <end position="80"/>
    </location>
</feature>
<dbReference type="AlphaFoldDB" id="A0A0G4GP07"/>
<dbReference type="GO" id="GO:0046872">
    <property type="term" value="F:metal ion binding"/>
    <property type="evidence" value="ECO:0007669"/>
    <property type="project" value="UniProtKB-KW"/>
</dbReference>
<evidence type="ECO:0000256" key="7">
    <source>
        <dbReference type="ARBA" id="ARBA00023273"/>
    </source>
</evidence>
<dbReference type="InterPro" id="IPR052320">
    <property type="entry name" value="Cytochrome_b5_domain"/>
</dbReference>
<gene>
    <name evidence="12" type="ORF">Vbra_2326</name>
</gene>
<evidence type="ECO:0000256" key="6">
    <source>
        <dbReference type="ARBA" id="ARBA00023212"/>
    </source>
</evidence>
<keyword evidence="5" id="KW-0408">Iron</keyword>
<evidence type="ECO:0000256" key="10">
    <source>
        <dbReference type="SAM" id="MobiDB-lite"/>
    </source>
</evidence>
<dbReference type="EMBL" id="CDMY01000738">
    <property type="protein sequence ID" value="CEM31905.1"/>
    <property type="molecule type" value="Genomic_DNA"/>
</dbReference>
<dbReference type="GO" id="GO:0005930">
    <property type="term" value="C:axoneme"/>
    <property type="evidence" value="ECO:0007669"/>
    <property type="project" value="UniProtKB-SubCell"/>
</dbReference>
<sequence>MEGNGASGGQPVSGPGDVPKPYARRRYYTPDDVARHCSGHDCWVTLFGKVFDLTHLLAQYKGPLASPITEAAGGDVTHWFDPETKEARRYVDPQSCLEGVYCPQGRFIHVGPIYPDSAWATDFGTPWWRDERYQIGDLTRKTRTVRLLNLLTRQTTDLVVCSEETLEEIQERYLPYNFQAASYTWKRLAVPLDMSKTLDENGMPDDSEELQSIGLDPDDHVPVIHLYFNDDLTEG</sequence>
<comment type="subcellular location">
    <subcellularLocation>
        <location evidence="1">Cytoplasm</location>
        <location evidence="1">Cytoskeleton</location>
        <location evidence="1">Cilium axoneme</location>
    </subcellularLocation>
</comment>
<evidence type="ECO:0000256" key="1">
    <source>
        <dbReference type="ARBA" id="ARBA00004430"/>
    </source>
</evidence>
<evidence type="ECO:0000256" key="3">
    <source>
        <dbReference type="ARBA" id="ARBA00022617"/>
    </source>
</evidence>
<dbReference type="Gene3D" id="3.10.120.10">
    <property type="entry name" value="Cytochrome b5-like heme/steroid binding domain"/>
    <property type="match status" value="1"/>
</dbReference>
<evidence type="ECO:0000256" key="8">
    <source>
        <dbReference type="ARBA" id="ARBA00040649"/>
    </source>
</evidence>
<evidence type="ECO:0000256" key="9">
    <source>
        <dbReference type="ARBA" id="ARBA00046139"/>
    </source>
</evidence>
<protein>
    <recommendedName>
        <fullName evidence="8">Cytochrome b5 domain-containing protein 1</fullName>
    </recommendedName>
</protein>
<keyword evidence="2" id="KW-0963">Cytoplasm</keyword>
<dbReference type="Proteomes" id="UP000041254">
    <property type="component" value="Unassembled WGS sequence"/>
</dbReference>
<dbReference type="PANTHER" id="PTHR21281">
    <property type="entry name" value="CYTOCHROME B5 DOMAIN-CONTAINING PROTEIN 1"/>
    <property type="match status" value="1"/>
</dbReference>
<dbReference type="OrthoDB" id="260091at2759"/>